<accession>A0A8H4RMJ5</accession>
<keyword evidence="3" id="KW-1185">Reference proteome</keyword>
<evidence type="ECO:0000313" key="2">
    <source>
        <dbReference type="EMBL" id="KAF4632732.1"/>
    </source>
</evidence>
<gene>
    <name evidence="2" type="ORF">G7Y89_g5395</name>
</gene>
<proteinExistence type="predicted"/>
<organism evidence="2 3">
    <name type="scientific">Cudoniella acicularis</name>
    <dbReference type="NCBI Taxonomy" id="354080"/>
    <lineage>
        <taxon>Eukaryota</taxon>
        <taxon>Fungi</taxon>
        <taxon>Dikarya</taxon>
        <taxon>Ascomycota</taxon>
        <taxon>Pezizomycotina</taxon>
        <taxon>Leotiomycetes</taxon>
        <taxon>Helotiales</taxon>
        <taxon>Tricladiaceae</taxon>
        <taxon>Cudoniella</taxon>
    </lineage>
</organism>
<protein>
    <recommendedName>
        <fullName evidence="1">Heterokaryon incompatibility domain-containing protein</fullName>
    </recommendedName>
</protein>
<sequence length="533" mass="60291">MDALLQGHIRLLCIEPGSDESQIAVRLVTTRLESAPPYEGLSYTWGVAEFNSTITCDGSSFPVTQNLYDAIRYLRQPDCERVMWIDAICINQRDNQERTEQVGIMKNIYAKAVHVVIWLGKETAEDKDAFTLLSRFEKLFAEKGLVDVGTVENFLYGLALPAQESREWTALVRLFQRPWFQRIWVLQEAVMAQKMTVVCGSYFVGWTLIHQVALSVQRSGALGAYSVEPHAPGITCIVVIESLKLAHKLPQNKDWTLLELLRLTRTKYNATDPRDKVFALHGVVTDLSSIGDDAVVNYSKSMKEVYTDVAVHNLTKQKTLFCLANAGLSVYPENLKLPSWVPDWSHDNERKSILAVGANFNAALDTQPILSISEDKKVLTVRGFVFDVVSELNKVYAGRERIHMDPTVDTEQRKKGLAVKRTIENCIGLAKAVHKVPAGQTSEDVMWRTLCCDLTPDIPPNRAPEEYGRGFQLLRKFHEALREDGTYDFTYEVYKSPEFLRDNWVHHTVFLNATQKFTIARNIFVVSSLPLAC</sequence>
<dbReference type="InterPro" id="IPR052895">
    <property type="entry name" value="HetReg/Transcr_Mod"/>
</dbReference>
<dbReference type="Pfam" id="PF06985">
    <property type="entry name" value="HET"/>
    <property type="match status" value="1"/>
</dbReference>
<name>A0A8H4RMJ5_9HELO</name>
<dbReference type="InterPro" id="IPR010730">
    <property type="entry name" value="HET"/>
</dbReference>
<dbReference type="AlphaFoldDB" id="A0A8H4RMJ5"/>
<evidence type="ECO:0000259" key="1">
    <source>
        <dbReference type="Pfam" id="PF06985"/>
    </source>
</evidence>
<evidence type="ECO:0000313" key="3">
    <source>
        <dbReference type="Proteomes" id="UP000566819"/>
    </source>
</evidence>
<dbReference type="PANTHER" id="PTHR24148">
    <property type="entry name" value="ANKYRIN REPEAT DOMAIN-CONTAINING PROTEIN 39 HOMOLOG-RELATED"/>
    <property type="match status" value="1"/>
</dbReference>
<dbReference type="OrthoDB" id="3557394at2759"/>
<feature type="domain" description="Heterokaryon incompatibility" evidence="1">
    <location>
        <begin position="38"/>
        <end position="188"/>
    </location>
</feature>
<dbReference type="PANTHER" id="PTHR24148:SF64">
    <property type="entry name" value="HETEROKARYON INCOMPATIBILITY DOMAIN-CONTAINING PROTEIN"/>
    <property type="match status" value="1"/>
</dbReference>
<reference evidence="2 3" key="1">
    <citation type="submission" date="2020-03" db="EMBL/GenBank/DDBJ databases">
        <title>Draft Genome Sequence of Cudoniella acicularis.</title>
        <authorList>
            <person name="Buettner E."/>
            <person name="Kellner H."/>
        </authorList>
    </citation>
    <scope>NUCLEOTIDE SEQUENCE [LARGE SCALE GENOMIC DNA]</scope>
    <source>
        <strain evidence="2 3">DSM 108380</strain>
    </source>
</reference>
<dbReference type="EMBL" id="JAAMPI010000322">
    <property type="protein sequence ID" value="KAF4632732.1"/>
    <property type="molecule type" value="Genomic_DNA"/>
</dbReference>
<dbReference type="Proteomes" id="UP000566819">
    <property type="component" value="Unassembled WGS sequence"/>
</dbReference>
<comment type="caution">
    <text evidence="2">The sequence shown here is derived from an EMBL/GenBank/DDBJ whole genome shotgun (WGS) entry which is preliminary data.</text>
</comment>